<evidence type="ECO:0000313" key="2">
    <source>
        <dbReference type="EMBL" id="MCF7567463.1"/>
    </source>
</evidence>
<evidence type="ECO:0008006" key="4">
    <source>
        <dbReference type="Google" id="ProtNLM"/>
    </source>
</evidence>
<accession>A0AAE3ELD6</accession>
<dbReference type="SUPFAM" id="SSF101898">
    <property type="entry name" value="NHL repeat"/>
    <property type="match status" value="1"/>
</dbReference>
<evidence type="ECO:0000256" key="1">
    <source>
        <dbReference type="SAM" id="SignalP"/>
    </source>
</evidence>
<keyword evidence="1" id="KW-0732">Signal</keyword>
<organism evidence="2 3">
    <name type="scientific">Wocania arenilitoris</name>
    <dbReference type="NCBI Taxonomy" id="2044858"/>
    <lineage>
        <taxon>Bacteria</taxon>
        <taxon>Pseudomonadati</taxon>
        <taxon>Bacteroidota</taxon>
        <taxon>Flavobacteriia</taxon>
        <taxon>Flavobacteriales</taxon>
        <taxon>Flavobacteriaceae</taxon>
        <taxon>Wocania</taxon>
    </lineage>
</organism>
<dbReference type="PANTHER" id="PTHR35340">
    <property type="entry name" value="PQQ ENZYME REPEAT PROTEIN-RELATED"/>
    <property type="match status" value="1"/>
</dbReference>
<feature type="chain" id="PRO_5041979198" description="Arylsulfotransferase (ASST)" evidence="1">
    <location>
        <begin position="24"/>
        <end position="307"/>
    </location>
</feature>
<dbReference type="InterPro" id="IPR053143">
    <property type="entry name" value="Arylsulfate_ST"/>
</dbReference>
<dbReference type="Gene3D" id="2.120.10.30">
    <property type="entry name" value="TolB, C-terminal domain"/>
    <property type="match status" value="1"/>
</dbReference>
<dbReference type="EMBL" id="JAKKDU010000003">
    <property type="protein sequence ID" value="MCF7567463.1"/>
    <property type="molecule type" value="Genomic_DNA"/>
</dbReference>
<dbReference type="Proteomes" id="UP001199795">
    <property type="component" value="Unassembled WGS sequence"/>
</dbReference>
<proteinExistence type="predicted"/>
<dbReference type="InterPro" id="IPR054550">
    <property type="entry name" value="Mala_s_1-like"/>
</dbReference>
<feature type="signal peptide" evidence="1">
    <location>
        <begin position="1"/>
        <end position="23"/>
    </location>
</feature>
<evidence type="ECO:0000313" key="3">
    <source>
        <dbReference type="Proteomes" id="UP001199795"/>
    </source>
</evidence>
<gene>
    <name evidence="2" type="ORF">L3X37_03665</name>
</gene>
<comment type="caution">
    <text evidence="2">The sequence shown here is derived from an EMBL/GenBank/DDBJ whole genome shotgun (WGS) entry which is preliminary data.</text>
</comment>
<protein>
    <recommendedName>
        <fullName evidence="4">Arylsulfotransferase (ASST)</fullName>
    </recommendedName>
</protein>
<dbReference type="Pfam" id="PF22701">
    <property type="entry name" value="Mala_s_1-like"/>
    <property type="match status" value="1"/>
</dbReference>
<keyword evidence="3" id="KW-1185">Reference proteome</keyword>
<dbReference type="InterPro" id="IPR011042">
    <property type="entry name" value="6-blade_b-propeller_TolB-like"/>
</dbReference>
<name>A0AAE3ELD6_9FLAO</name>
<sequence>MRMNSILKLVIALCFIAPNSLWAQKANQEITHSFFIAGPQFTGIIGENGDVVWDSKKAGARDGYVLKNGHILICWGDEVREYNKKKEIILRYKKTEESMELGTAVRLSNGKTLITESGLNPRIVEVNKKGQVVKSIPLKPETDNIHMQTRMARKLKNGNYLVPHLLAFAVKEYQSNGEVVQTFNTDYKEFGGRKAETWPFTAIRLKNGNTLVTLTHGNRVVELNSKGDIVWQISNELYEENPLVDPCGAQRLPNGNTVITSYGAQKGIKIFEVDRNKNIVWTYTNFRAHHFQILTTNGKPIKGTPLK</sequence>
<reference evidence="2" key="1">
    <citation type="submission" date="2022-01" db="EMBL/GenBank/DDBJ databases">
        <title>Draft genome sequence of Sabulilitoribacter arenilitoris KCTC 52401.</title>
        <authorList>
            <person name="Oh J.-S."/>
        </authorList>
    </citation>
    <scope>NUCLEOTIDE SEQUENCE</scope>
    <source>
        <strain evidence="2">HMF6543</strain>
    </source>
</reference>
<dbReference type="AlphaFoldDB" id="A0AAE3ELD6"/>
<dbReference type="PANTHER" id="PTHR35340:SF5">
    <property type="entry name" value="ASST-DOMAIN-CONTAINING PROTEIN"/>
    <property type="match status" value="1"/>
</dbReference>